<reference evidence="2" key="2">
    <citation type="submission" date="2020-09" db="EMBL/GenBank/DDBJ databases">
        <authorList>
            <person name="Sun Q."/>
            <person name="Zhou Y."/>
        </authorList>
    </citation>
    <scope>NUCLEOTIDE SEQUENCE</scope>
    <source>
        <strain evidence="2">CGMCC 1.15254</strain>
    </source>
</reference>
<evidence type="ECO:0000259" key="1">
    <source>
        <dbReference type="Pfam" id="PF14213"/>
    </source>
</evidence>
<dbReference type="Pfam" id="PF14213">
    <property type="entry name" value="DUF4325"/>
    <property type="match status" value="1"/>
</dbReference>
<proteinExistence type="predicted"/>
<reference evidence="2" key="1">
    <citation type="journal article" date="2014" name="Int. J. Syst. Evol. Microbiol.">
        <title>Complete genome sequence of Corynebacterium casei LMG S-19264T (=DSM 44701T), isolated from a smear-ripened cheese.</title>
        <authorList>
            <consortium name="US DOE Joint Genome Institute (JGI-PGF)"/>
            <person name="Walter F."/>
            <person name="Albersmeier A."/>
            <person name="Kalinowski J."/>
            <person name="Ruckert C."/>
        </authorList>
    </citation>
    <scope>NUCLEOTIDE SEQUENCE</scope>
    <source>
        <strain evidence="2">CGMCC 1.15254</strain>
    </source>
</reference>
<comment type="caution">
    <text evidence="2">The sequence shown here is derived from an EMBL/GenBank/DDBJ whole genome shotgun (WGS) entry which is preliminary data.</text>
</comment>
<organism evidence="2 3">
    <name type="scientific">Terasakiella brassicae</name>
    <dbReference type="NCBI Taxonomy" id="1634917"/>
    <lineage>
        <taxon>Bacteria</taxon>
        <taxon>Pseudomonadati</taxon>
        <taxon>Pseudomonadota</taxon>
        <taxon>Alphaproteobacteria</taxon>
        <taxon>Rhodospirillales</taxon>
        <taxon>Terasakiellaceae</taxon>
        <taxon>Terasakiella</taxon>
    </lineage>
</organism>
<dbReference type="Proteomes" id="UP000632498">
    <property type="component" value="Unassembled WGS sequence"/>
</dbReference>
<dbReference type="InterPro" id="IPR025474">
    <property type="entry name" value="DUF4325"/>
</dbReference>
<dbReference type="RefSeq" id="WP_188664381.1">
    <property type="nucleotide sequence ID" value="NZ_BMHV01000012.1"/>
</dbReference>
<name>A0A917C037_9PROT</name>
<keyword evidence="3" id="KW-1185">Reference proteome</keyword>
<evidence type="ECO:0000313" key="3">
    <source>
        <dbReference type="Proteomes" id="UP000632498"/>
    </source>
</evidence>
<dbReference type="EMBL" id="BMHV01000012">
    <property type="protein sequence ID" value="GGF65791.1"/>
    <property type="molecule type" value="Genomic_DNA"/>
</dbReference>
<protein>
    <recommendedName>
        <fullName evidence="1">DUF4325 domain-containing protein</fullName>
    </recommendedName>
</protein>
<accession>A0A917C037</accession>
<gene>
    <name evidence="2" type="ORF">GCM10011332_19870</name>
</gene>
<feature type="domain" description="DUF4325" evidence="1">
    <location>
        <begin position="25"/>
        <end position="87"/>
    </location>
</feature>
<sequence length="110" mass="12209">MTTINICKDFSNEPGGRYKKHGAGSGEAFFDTLVQAFATGEDVVIELDGVRGYGASFLEESFGGIVRKGIVSIGDVKKRLKLVTAKKYLEEEIWTYIDEGHQIFQNENNN</sequence>
<evidence type="ECO:0000313" key="2">
    <source>
        <dbReference type="EMBL" id="GGF65791.1"/>
    </source>
</evidence>
<dbReference type="AlphaFoldDB" id="A0A917C037"/>